<feature type="domain" description="G5" evidence="4">
    <location>
        <begin position="432"/>
        <end position="512"/>
    </location>
</feature>
<sequence length="545" mass="60937">MNIQYKQLINNKKVMIPATIILILVIIYLAICFMVGSGDFLSHTTINGIQVGDMTKQEAVTALNQQFEKDTKQLLIKMKANDQSYTVDLTGNVSFEASQEVEKISQKMKGHFFTRGYYYLKNKDFIVPVKIQDEEKLKEAIKKSEILKYDTTQKTTYELGEQKIIFTKGTNGEKTTETLTIQQIQQALKDYDFHKEIICQLEQTHLEDDEMETLYKELVKEAQNATLDKGNDYTIIDGKVGVSYDLETAQKAFLDTKAGDTFEVSAKITQPDITKADLEKNLFKDVLGSYSTYVSGSSVRKNNVRLAGVKCNSILLPGEEFSFNGQVGQRTVAKGFGAAGAYRDGETVNEVGGGVCQSSSTLYNAVLLSNLEVTLRYNHSYVSSYVPIGRDATVSWGGPDFKFKNNKNYPIKIEVSYSNSRLYCKILGTNEDGSYVKITSQKLSSIPYQTKYIDDPTLEVGTEKVQTTGYTGAKAQSYRYVYDKDGNLISSQKEAYSVYKKRDKVVKRGTKPVEVTPVQPVPETPTVDPNVTTPPTTDPTQTPVQ</sequence>
<dbReference type="Pfam" id="PF04294">
    <property type="entry name" value="VanW"/>
    <property type="match status" value="1"/>
</dbReference>
<gene>
    <name evidence="5" type="ORF">NMU03_05305</name>
</gene>
<feature type="region of interest" description="Disordered" evidence="2">
    <location>
        <begin position="507"/>
        <end position="545"/>
    </location>
</feature>
<dbReference type="InterPro" id="IPR011098">
    <property type="entry name" value="G5_dom"/>
</dbReference>
<feature type="compositionally biased region" description="Low complexity" evidence="2">
    <location>
        <begin position="524"/>
        <end position="545"/>
    </location>
</feature>
<dbReference type="InterPro" id="IPR007391">
    <property type="entry name" value="Vancomycin_resist_VanW"/>
</dbReference>
<dbReference type="SMART" id="SM01208">
    <property type="entry name" value="G5"/>
    <property type="match status" value="1"/>
</dbReference>
<dbReference type="Gene3D" id="2.20.230.10">
    <property type="entry name" value="Resuscitation-promoting factor rpfb"/>
    <property type="match status" value="1"/>
</dbReference>
<feature type="transmembrane region" description="Helical" evidence="3">
    <location>
        <begin position="14"/>
        <end position="36"/>
    </location>
</feature>
<accession>A0ABY5I8F3</accession>
<evidence type="ECO:0000256" key="2">
    <source>
        <dbReference type="SAM" id="MobiDB-lite"/>
    </source>
</evidence>
<name>A0ABY5I8F3_9FIRM</name>
<dbReference type="InterPro" id="IPR052913">
    <property type="entry name" value="Glycopeptide_resist_protein"/>
</dbReference>
<dbReference type="PANTHER" id="PTHR35788:SF1">
    <property type="entry name" value="EXPORTED PROTEIN"/>
    <property type="match status" value="1"/>
</dbReference>
<evidence type="ECO:0000256" key="3">
    <source>
        <dbReference type="SAM" id="Phobius"/>
    </source>
</evidence>
<proteinExistence type="predicted"/>
<dbReference type="RefSeq" id="WP_290141640.1">
    <property type="nucleotide sequence ID" value="NZ_CP101620.1"/>
</dbReference>
<keyword evidence="3" id="KW-1133">Transmembrane helix</keyword>
<protein>
    <submittedName>
        <fullName evidence="5">VanW family protein</fullName>
    </submittedName>
</protein>
<organism evidence="5 6">
    <name type="scientific">Allocoprobacillus halotolerans</name>
    <dbReference type="NCBI Taxonomy" id="2944914"/>
    <lineage>
        <taxon>Bacteria</taxon>
        <taxon>Bacillati</taxon>
        <taxon>Bacillota</taxon>
        <taxon>Erysipelotrichia</taxon>
        <taxon>Erysipelotrichales</taxon>
        <taxon>Erysipelotrichaceae</taxon>
        <taxon>Allocoprobacillus</taxon>
    </lineage>
</organism>
<dbReference type="EMBL" id="CP101620">
    <property type="protein sequence ID" value="UTY40215.1"/>
    <property type="molecule type" value="Genomic_DNA"/>
</dbReference>
<dbReference type="PROSITE" id="PS51109">
    <property type="entry name" value="G5"/>
    <property type="match status" value="1"/>
</dbReference>
<keyword evidence="1" id="KW-0732">Signal</keyword>
<dbReference type="Proteomes" id="UP001060112">
    <property type="component" value="Chromosome"/>
</dbReference>
<evidence type="ECO:0000256" key="1">
    <source>
        <dbReference type="ARBA" id="ARBA00022729"/>
    </source>
</evidence>
<dbReference type="Pfam" id="PF07501">
    <property type="entry name" value="G5"/>
    <property type="match status" value="1"/>
</dbReference>
<keyword evidence="3" id="KW-0472">Membrane</keyword>
<keyword evidence="3" id="KW-0812">Transmembrane</keyword>
<dbReference type="PANTHER" id="PTHR35788">
    <property type="entry name" value="EXPORTED PROTEIN-RELATED"/>
    <property type="match status" value="1"/>
</dbReference>
<keyword evidence="6" id="KW-1185">Reference proteome</keyword>
<evidence type="ECO:0000313" key="5">
    <source>
        <dbReference type="EMBL" id="UTY40215.1"/>
    </source>
</evidence>
<evidence type="ECO:0000313" key="6">
    <source>
        <dbReference type="Proteomes" id="UP001060112"/>
    </source>
</evidence>
<reference evidence="5" key="1">
    <citation type="submission" date="2022-07" db="EMBL/GenBank/DDBJ databases">
        <title>Faecal culturing of patients with breast cancer.</title>
        <authorList>
            <person name="Teng N.M.Y."/>
            <person name="Kiu R."/>
            <person name="Evans R."/>
            <person name="Baker D.J."/>
            <person name="Zenner C."/>
            <person name="Robinson S.D."/>
            <person name="Hall L.J."/>
        </authorList>
    </citation>
    <scope>NUCLEOTIDE SEQUENCE</scope>
    <source>
        <strain evidence="5">LH1062</strain>
    </source>
</reference>
<evidence type="ECO:0000259" key="4">
    <source>
        <dbReference type="PROSITE" id="PS51109"/>
    </source>
</evidence>